<dbReference type="PATRIC" id="fig|1110509.7.peg.1432"/>
<dbReference type="Gene3D" id="3.40.50.12780">
    <property type="entry name" value="N-terminal domain of ligase-like"/>
    <property type="match status" value="1"/>
</dbReference>
<dbReference type="GO" id="GO:0006633">
    <property type="term" value="P:fatty acid biosynthetic process"/>
    <property type="evidence" value="ECO:0007669"/>
    <property type="project" value="TreeGrafter"/>
</dbReference>
<reference evidence="7 8" key="1">
    <citation type="journal article" date="2012" name="PLoS ONE">
        <title>The genome characteristics and predicted function of methyl-group oxidation pathway in the obligate aceticlastic methanogens, Methanosaeta spp.</title>
        <authorList>
            <person name="Zhu J."/>
            <person name="Zheng H."/>
            <person name="Ai G."/>
            <person name="Zhang G."/>
            <person name="Liu D."/>
            <person name="Liu X."/>
            <person name="Dong X."/>
        </authorList>
    </citation>
    <scope>NUCLEOTIDE SEQUENCE [LARGE SCALE GENOMIC DNA]</scope>
    <source>
        <strain evidence="7 8">6Ac</strain>
    </source>
</reference>
<dbReference type="GO" id="GO:0006637">
    <property type="term" value="P:acyl-CoA metabolic process"/>
    <property type="evidence" value="ECO:0007669"/>
    <property type="project" value="TreeGrafter"/>
</dbReference>
<keyword evidence="8" id="KW-1185">Reference proteome</keyword>
<gene>
    <name evidence="7" type="ordered locus">Mhar_1291</name>
</gene>
<evidence type="ECO:0000256" key="2">
    <source>
        <dbReference type="ARBA" id="ARBA00022598"/>
    </source>
</evidence>
<protein>
    <submittedName>
        <fullName evidence="7">AMP-forming acetyl-CoA synthetase</fullName>
    </submittedName>
</protein>
<dbReference type="STRING" id="1110509.Mhar_1291"/>
<dbReference type="HOGENOM" id="CLU_000022_59_10_2"/>
<dbReference type="PANTHER" id="PTHR43605">
    <property type="entry name" value="ACYL-COENZYME A SYNTHETASE"/>
    <property type="match status" value="1"/>
</dbReference>
<keyword evidence="3" id="KW-0547">Nucleotide-binding</keyword>
<proteinExistence type="inferred from homology"/>
<dbReference type="GO" id="GO:0016405">
    <property type="term" value="F:CoA-ligase activity"/>
    <property type="evidence" value="ECO:0007669"/>
    <property type="project" value="UniProtKB-ARBA"/>
</dbReference>
<dbReference type="Proteomes" id="UP000005877">
    <property type="component" value="Chromosome"/>
</dbReference>
<dbReference type="InterPro" id="IPR045851">
    <property type="entry name" value="AMP-bd_C_sf"/>
</dbReference>
<evidence type="ECO:0000313" key="7">
    <source>
        <dbReference type="EMBL" id="AET64655.1"/>
    </source>
</evidence>
<dbReference type="AlphaFoldDB" id="G7WNG4"/>
<dbReference type="FunFam" id="3.30.300.30:FF:000005">
    <property type="entry name" value="Acyl-coenzyme A synthetase ACSM5, mitochondrial"/>
    <property type="match status" value="1"/>
</dbReference>
<evidence type="ECO:0000313" key="8">
    <source>
        <dbReference type="Proteomes" id="UP000005877"/>
    </source>
</evidence>
<dbReference type="OrthoDB" id="193284at2157"/>
<evidence type="ECO:0000256" key="1">
    <source>
        <dbReference type="ARBA" id="ARBA00006432"/>
    </source>
</evidence>
<evidence type="ECO:0000256" key="3">
    <source>
        <dbReference type="ARBA" id="ARBA00022741"/>
    </source>
</evidence>
<dbReference type="Pfam" id="PF00501">
    <property type="entry name" value="AMP-binding"/>
    <property type="match status" value="1"/>
</dbReference>
<evidence type="ECO:0000259" key="6">
    <source>
        <dbReference type="Pfam" id="PF13193"/>
    </source>
</evidence>
<name>G7WNG4_METH6</name>
<dbReference type="KEGG" id="mhi:Mhar_1291"/>
<feature type="domain" description="AMP-binding enzyme C-terminal" evidence="6">
    <location>
        <begin position="467"/>
        <end position="545"/>
    </location>
</feature>
<dbReference type="EMBL" id="CP003117">
    <property type="protein sequence ID" value="AET64655.1"/>
    <property type="molecule type" value="Genomic_DNA"/>
</dbReference>
<evidence type="ECO:0000259" key="5">
    <source>
        <dbReference type="Pfam" id="PF00501"/>
    </source>
</evidence>
<organism evidence="7 8">
    <name type="scientific">Methanothrix harundinacea (strain 6Ac)</name>
    <name type="common">Methanosaeta harundinacea</name>
    <dbReference type="NCBI Taxonomy" id="1110509"/>
    <lineage>
        <taxon>Archaea</taxon>
        <taxon>Methanobacteriati</taxon>
        <taxon>Methanobacteriota</taxon>
        <taxon>Stenosarchaea group</taxon>
        <taxon>Methanomicrobia</taxon>
        <taxon>Methanotrichales</taxon>
        <taxon>Methanotrichaceae</taxon>
        <taxon>Methanothrix</taxon>
    </lineage>
</organism>
<dbReference type="PANTHER" id="PTHR43605:SF10">
    <property type="entry name" value="ACYL-COA SYNTHETASE MEDIUM CHAIN FAMILY MEMBER 3"/>
    <property type="match status" value="1"/>
</dbReference>
<dbReference type="Gene3D" id="3.30.300.30">
    <property type="match status" value="1"/>
</dbReference>
<dbReference type="GO" id="GO:0015645">
    <property type="term" value="F:fatty acid ligase activity"/>
    <property type="evidence" value="ECO:0007669"/>
    <property type="project" value="TreeGrafter"/>
</dbReference>
<dbReference type="GO" id="GO:0005524">
    <property type="term" value="F:ATP binding"/>
    <property type="evidence" value="ECO:0007669"/>
    <property type="project" value="UniProtKB-KW"/>
</dbReference>
<sequence>MSSLVSRFVSGTEFEAYEEFKNNMKINVPERFNFAFDVVDVYAEMAPDKKALVWCNDRGDELILTFGELKRRSDQAANLFKKCGIRKGDSVMLTLKGRYDFWICMVGLHKVGAVAIPATHMLRAKDIAYRISKADLKMIVSIAEDGVPDEVDGACRDLEGAKPVRALVGDGVDRPGWLDFRRELAAASPEFERPPGREATENGDVLLAYFTSGTTGYPKMVKHDQTYPLGHILTAKFWQNVVEDGLHYTVADTGWAKCVWGQIYGQWIAGSGVFAYDYDRFDAGRMMEMATKHGVTTFCAPPTIYRFMIKGDMSRYDFSSLKYAVTAGEPLNPTVYDLFFEATGLRLMEGYGQTETVVAIANFPMMNPKPGSMGKPSPGYDIVLVDKDDRICDVGEEGEIVIRTDEGKPPGLFIDYHLDPDRMRNTWHDDYYHTGDTAWMDEDGYLWFIGRTDDMIKSSGYRVGPFEVENALMSHPAVMECAVTGVADPLRGQVVKATVVLTKGHTPSEELEVELQNHVKKVTAPYKYPRIIEFVEALPKTISGKIRRIEIRERDETRGG</sequence>
<evidence type="ECO:0000256" key="4">
    <source>
        <dbReference type="ARBA" id="ARBA00022840"/>
    </source>
</evidence>
<dbReference type="InterPro" id="IPR025110">
    <property type="entry name" value="AMP-bd_C"/>
</dbReference>
<dbReference type="RefSeq" id="WP_014586840.1">
    <property type="nucleotide sequence ID" value="NC_017527.1"/>
</dbReference>
<dbReference type="Pfam" id="PF13193">
    <property type="entry name" value="AMP-binding_C"/>
    <property type="match status" value="1"/>
</dbReference>
<dbReference type="GeneID" id="12510460"/>
<dbReference type="SUPFAM" id="SSF56801">
    <property type="entry name" value="Acetyl-CoA synthetase-like"/>
    <property type="match status" value="1"/>
</dbReference>
<dbReference type="GO" id="GO:0004321">
    <property type="term" value="F:fatty-acyl-CoA synthase activity"/>
    <property type="evidence" value="ECO:0007669"/>
    <property type="project" value="TreeGrafter"/>
</dbReference>
<dbReference type="InterPro" id="IPR000873">
    <property type="entry name" value="AMP-dep_synth/lig_dom"/>
</dbReference>
<dbReference type="InterPro" id="IPR042099">
    <property type="entry name" value="ANL_N_sf"/>
</dbReference>
<feature type="domain" description="AMP-dependent synthetase/ligase" evidence="5">
    <location>
        <begin position="42"/>
        <end position="404"/>
    </location>
</feature>
<keyword evidence="2" id="KW-0436">Ligase</keyword>
<keyword evidence="4" id="KW-0067">ATP-binding</keyword>
<comment type="similarity">
    <text evidence="1">Belongs to the ATP-dependent AMP-binding enzyme family.</text>
</comment>
<accession>G7WNG4</accession>
<dbReference type="InterPro" id="IPR051087">
    <property type="entry name" value="Mitochondrial_ACSM"/>
</dbReference>